<dbReference type="NCBIfam" id="TIGR00666">
    <property type="entry name" value="PBP4"/>
    <property type="match status" value="1"/>
</dbReference>
<organism evidence="4 5">
    <name type="scientific">Viridibacillus soli</name>
    <dbReference type="NCBI Taxonomy" id="2798301"/>
    <lineage>
        <taxon>Bacteria</taxon>
        <taxon>Bacillati</taxon>
        <taxon>Bacillota</taxon>
        <taxon>Bacilli</taxon>
        <taxon>Bacillales</taxon>
        <taxon>Caryophanaceae</taxon>
        <taxon>Viridibacillus</taxon>
    </lineage>
</organism>
<evidence type="ECO:0000313" key="4">
    <source>
        <dbReference type="EMBL" id="MBK3493472.1"/>
    </source>
</evidence>
<dbReference type="InterPro" id="IPR000667">
    <property type="entry name" value="Peptidase_S13"/>
</dbReference>
<evidence type="ECO:0000256" key="2">
    <source>
        <dbReference type="ARBA" id="ARBA00022801"/>
    </source>
</evidence>
<dbReference type="InterPro" id="IPR012338">
    <property type="entry name" value="Beta-lactam/transpept-like"/>
</dbReference>
<dbReference type="EMBL" id="JAEOAH010000001">
    <property type="protein sequence ID" value="MBK3493472.1"/>
    <property type="molecule type" value="Genomic_DNA"/>
</dbReference>
<dbReference type="Gene3D" id="3.40.710.10">
    <property type="entry name" value="DD-peptidase/beta-lactamase superfamily"/>
    <property type="match status" value="2"/>
</dbReference>
<accession>A0ABS1H237</accession>
<gene>
    <name evidence="4" type="primary">dacB</name>
    <name evidence="4" type="ORF">JFL43_01020</name>
</gene>
<dbReference type="Pfam" id="PF02113">
    <property type="entry name" value="Peptidase_S13"/>
    <property type="match status" value="1"/>
</dbReference>
<dbReference type="Proteomes" id="UP000618943">
    <property type="component" value="Unassembled WGS sequence"/>
</dbReference>
<comment type="similarity">
    <text evidence="1">Belongs to the peptidase S13 family.</text>
</comment>
<name>A0ABS1H237_9BACL</name>
<feature type="signal peptide" evidence="3">
    <location>
        <begin position="1"/>
        <end position="27"/>
    </location>
</feature>
<comment type="caution">
    <text evidence="4">The sequence shown here is derived from an EMBL/GenBank/DDBJ whole genome shotgun (WGS) entry which is preliminary data.</text>
</comment>
<dbReference type="SUPFAM" id="SSF56601">
    <property type="entry name" value="beta-lactamase/transpeptidase-like"/>
    <property type="match status" value="1"/>
</dbReference>
<proteinExistence type="inferred from homology"/>
<dbReference type="Gene3D" id="3.50.80.20">
    <property type="entry name" value="D-Ala-D-Ala carboxypeptidase C, peptidase S13"/>
    <property type="match status" value="1"/>
</dbReference>
<keyword evidence="3" id="KW-0732">Signal</keyword>
<keyword evidence="5" id="KW-1185">Reference proteome</keyword>
<evidence type="ECO:0000313" key="5">
    <source>
        <dbReference type="Proteomes" id="UP000618943"/>
    </source>
</evidence>
<dbReference type="PANTHER" id="PTHR30023:SF0">
    <property type="entry name" value="PENICILLIN-SENSITIVE CARBOXYPEPTIDASE A"/>
    <property type="match status" value="1"/>
</dbReference>
<evidence type="ECO:0000256" key="3">
    <source>
        <dbReference type="SAM" id="SignalP"/>
    </source>
</evidence>
<evidence type="ECO:0000256" key="1">
    <source>
        <dbReference type="ARBA" id="ARBA00006096"/>
    </source>
</evidence>
<dbReference type="PRINTS" id="PR00922">
    <property type="entry name" value="DADACBPTASE3"/>
</dbReference>
<keyword evidence="4" id="KW-0645">Protease</keyword>
<protein>
    <submittedName>
        <fullName evidence="4">D-alanyl-D-alanine carboxypeptidase/D-alanyl-D-alanine-endopeptidase</fullName>
        <ecNumber evidence="4">3.4.16.4</ecNumber>
    </submittedName>
</protein>
<keyword evidence="4" id="KW-0121">Carboxypeptidase</keyword>
<dbReference type="PANTHER" id="PTHR30023">
    <property type="entry name" value="D-ALANYL-D-ALANINE CARBOXYPEPTIDASE"/>
    <property type="match status" value="1"/>
</dbReference>
<sequence length="487" mass="54013">MQRKLSLLLKVVMLMLSVLLFGNTIDAGTQDVSQLRDDVETIIKEKLDGAEVSISVRQKDSGQMLYSYKGSKEIKPASNMKLLTSAAALDVLGNDYRFKTQLYTNGKIVNGLLKGDLYIRGEGDPTLSKEDLEQFAKTLKSKGVQTVDGHLIGDDTWFDDDLLTPGIEWDDEPYYYAAPITALTTAPNTDYDTGTVIVDVAIKEGAKVPTIKVTPYIGNMKLINKVKTVDANEKNTLEITRHYKSNQIVISGNLPIGQTEREWITVEHPTLYTLSLFQKVLKDAGIKFNSEHVIKLSKTPKIATLLAGKKSIPLKEIMIPYMKLSNNGIADILVKTMGRVEKSEGSTKAGLQVVRKYGELLKLNIRAWTFEDGSGMSHKNSVSSNEFTQLLYKVQKEKTWYKTFYTSLPVAANSERMIGGSLRNRFKDPVTAGKVFAKTGGLNDVNTLSGYVQADSGKWYIFSILVQNKSDTIPAIDDIVTVIAKEL</sequence>
<keyword evidence="2 4" id="KW-0378">Hydrolase</keyword>
<dbReference type="GO" id="GO:0009002">
    <property type="term" value="F:serine-type D-Ala-D-Ala carboxypeptidase activity"/>
    <property type="evidence" value="ECO:0007669"/>
    <property type="project" value="UniProtKB-EC"/>
</dbReference>
<dbReference type="RefSeq" id="WP_200747561.1">
    <property type="nucleotide sequence ID" value="NZ_JAEOAH010000001.1"/>
</dbReference>
<dbReference type="EC" id="3.4.16.4" evidence="4"/>
<reference evidence="4 5" key="1">
    <citation type="submission" date="2020-12" db="EMBL/GenBank/DDBJ databases">
        <title>YIM B01967 draft genome.</title>
        <authorList>
            <person name="Yan X."/>
        </authorList>
    </citation>
    <scope>NUCLEOTIDE SEQUENCE [LARGE SCALE GENOMIC DNA]</scope>
    <source>
        <strain evidence="4 5">YIM B01967</strain>
    </source>
</reference>
<feature type="chain" id="PRO_5047250281" evidence="3">
    <location>
        <begin position="28"/>
        <end position="487"/>
    </location>
</feature>